<evidence type="ECO:0000313" key="4">
    <source>
        <dbReference type="Proteomes" id="UP000887043"/>
    </source>
</evidence>
<reference evidence="1" key="2">
    <citation type="submission" date="2021-08" db="EMBL/GenBank/DDBJ databases">
        <title>Prevotella lacticifex sp. nov., isolated from rumen of cow.</title>
        <authorList>
            <person name="Shinkai T."/>
            <person name="Ikeyama N."/>
            <person name="Kumagai M."/>
            <person name="Ohmori H."/>
            <person name="Sakamoto M."/>
            <person name="Ohkuma M."/>
            <person name="Mitsumori M."/>
        </authorList>
    </citation>
    <scope>NUCLEOTIDE SEQUENCE</scope>
    <source>
        <strain evidence="1">DSM 11371</strain>
    </source>
</reference>
<evidence type="ECO:0000313" key="1">
    <source>
        <dbReference type="EMBL" id="GJG28224.1"/>
    </source>
</evidence>
<dbReference type="AlphaFoldDB" id="A0AA37MLW6"/>
<accession>A0AA37MLW6</accession>
<proteinExistence type="predicted"/>
<sequence length="177" mass="21000">MDIKKFEEDLHHDLHEYFKGKKELDERFAECPDVEEKWEAIANAYLADGMREFANYPTASLGWMMFIGMALAQYWDTEWEIYDQVPDLYVYMRDKRDFDHLDEYICEEVLHLEKDQQKATSEMISECAARVLNILQHADIQPGTKEAFQGYVACIHQMYLMGMGIQLHRLGYHMTRL</sequence>
<dbReference type="RefSeq" id="WP_006282152.1">
    <property type="nucleotide sequence ID" value="NZ_BPTR01000001.1"/>
</dbReference>
<gene>
    <name evidence="2" type="ORF">CIK91_07615</name>
    <name evidence="1" type="ORF">PRRU23_19240</name>
</gene>
<dbReference type="EMBL" id="BPTR01000001">
    <property type="protein sequence ID" value="GJG28224.1"/>
    <property type="molecule type" value="Genomic_DNA"/>
</dbReference>
<name>A0AA37MLW6_SEGBR</name>
<dbReference type="Proteomes" id="UP000887043">
    <property type="component" value="Unassembled WGS sequence"/>
</dbReference>
<reference evidence="2 3" key="1">
    <citation type="submission" date="2017-08" db="EMBL/GenBank/DDBJ databases">
        <title>Comparative genomics of non-oral Prevotella species.</title>
        <authorList>
            <person name="Accetto T."/>
            <person name="Nograsek B."/>
            <person name="Avgustin G."/>
        </authorList>
    </citation>
    <scope>NUCLEOTIDE SEQUENCE [LARGE SCALE GENOMIC DNA]</scope>
    <source>
        <strain evidence="2 3">TC1-1</strain>
    </source>
</reference>
<comment type="caution">
    <text evidence="1">The sequence shown here is derived from an EMBL/GenBank/DDBJ whole genome shotgun (WGS) entry which is preliminary data.</text>
</comment>
<dbReference type="EMBL" id="NPJF01000030">
    <property type="protein sequence ID" value="OYP55360.1"/>
    <property type="molecule type" value="Genomic_DNA"/>
</dbReference>
<protein>
    <submittedName>
        <fullName evidence="1">Uncharacterized protein</fullName>
    </submittedName>
</protein>
<evidence type="ECO:0000313" key="3">
    <source>
        <dbReference type="Proteomes" id="UP000216189"/>
    </source>
</evidence>
<keyword evidence="3" id="KW-1185">Reference proteome</keyword>
<dbReference type="GeneID" id="72478490"/>
<evidence type="ECO:0000313" key="2">
    <source>
        <dbReference type="EMBL" id="OYP55360.1"/>
    </source>
</evidence>
<dbReference type="Proteomes" id="UP000216189">
    <property type="component" value="Unassembled WGS sequence"/>
</dbReference>
<organism evidence="1 4">
    <name type="scientific">Segatella bryantii</name>
    <name type="common">Prevotella bryantii</name>
    <dbReference type="NCBI Taxonomy" id="77095"/>
    <lineage>
        <taxon>Bacteria</taxon>
        <taxon>Pseudomonadati</taxon>
        <taxon>Bacteroidota</taxon>
        <taxon>Bacteroidia</taxon>
        <taxon>Bacteroidales</taxon>
        <taxon>Prevotellaceae</taxon>
        <taxon>Segatella</taxon>
    </lineage>
</organism>